<name>V4A8Z5_LOTGI</name>
<feature type="compositionally biased region" description="Basic and acidic residues" evidence="1">
    <location>
        <begin position="18"/>
        <end position="29"/>
    </location>
</feature>
<dbReference type="EMBL" id="KB202544">
    <property type="protein sequence ID" value="ESO89776.1"/>
    <property type="molecule type" value="Genomic_DNA"/>
</dbReference>
<dbReference type="Proteomes" id="UP000030746">
    <property type="component" value="Unassembled WGS sequence"/>
</dbReference>
<accession>V4A8Z5</accession>
<proteinExistence type="predicted"/>
<feature type="region of interest" description="Disordered" evidence="1">
    <location>
        <begin position="1"/>
        <end position="69"/>
    </location>
</feature>
<reference evidence="2 3" key="1">
    <citation type="journal article" date="2013" name="Nature">
        <title>Insights into bilaterian evolution from three spiralian genomes.</title>
        <authorList>
            <person name="Simakov O."/>
            <person name="Marletaz F."/>
            <person name="Cho S.J."/>
            <person name="Edsinger-Gonzales E."/>
            <person name="Havlak P."/>
            <person name="Hellsten U."/>
            <person name="Kuo D.H."/>
            <person name="Larsson T."/>
            <person name="Lv J."/>
            <person name="Arendt D."/>
            <person name="Savage R."/>
            <person name="Osoegawa K."/>
            <person name="de Jong P."/>
            <person name="Grimwood J."/>
            <person name="Chapman J.A."/>
            <person name="Shapiro H."/>
            <person name="Aerts A."/>
            <person name="Otillar R.P."/>
            <person name="Terry A.Y."/>
            <person name="Boore J.L."/>
            <person name="Grigoriev I.V."/>
            <person name="Lindberg D.R."/>
            <person name="Seaver E.C."/>
            <person name="Weisblat D.A."/>
            <person name="Putnam N.H."/>
            <person name="Rokhsar D.S."/>
        </authorList>
    </citation>
    <scope>NUCLEOTIDE SEQUENCE [LARGE SCALE GENOMIC DNA]</scope>
</reference>
<evidence type="ECO:0000256" key="1">
    <source>
        <dbReference type="SAM" id="MobiDB-lite"/>
    </source>
</evidence>
<evidence type="ECO:0000313" key="3">
    <source>
        <dbReference type="Proteomes" id="UP000030746"/>
    </source>
</evidence>
<dbReference type="RefSeq" id="XP_009059564.1">
    <property type="nucleotide sequence ID" value="XM_009061316.1"/>
</dbReference>
<sequence>MSDFKAELEEAEPLNPSHRSEPSPEHVSNDVKSNNASPTSPVSPPSPPATPATPSTPSSPASDGPPEIIITAVNGDNTAAYNKSGDPTKSRFTVTTGVDKPDCLFQVTVPIFCTRVNLYVQLPKRNKVSI</sequence>
<keyword evidence="3" id="KW-1185">Reference proteome</keyword>
<feature type="compositionally biased region" description="Low complexity" evidence="1">
    <location>
        <begin position="52"/>
        <end position="62"/>
    </location>
</feature>
<protein>
    <submittedName>
        <fullName evidence="2">Uncharacterized protein</fullName>
    </submittedName>
</protein>
<dbReference type="KEGG" id="lgi:LOTGIDRAFT_164804"/>
<feature type="compositionally biased region" description="Pro residues" evidence="1">
    <location>
        <begin position="41"/>
        <end position="51"/>
    </location>
</feature>
<gene>
    <name evidence="2" type="ORF">LOTGIDRAFT_164804</name>
</gene>
<dbReference type="CTD" id="20239838"/>
<evidence type="ECO:0000313" key="2">
    <source>
        <dbReference type="EMBL" id="ESO89776.1"/>
    </source>
</evidence>
<dbReference type="HOGENOM" id="CLU_1940492_0_0_1"/>
<dbReference type="GeneID" id="20239838"/>
<organism evidence="2 3">
    <name type="scientific">Lottia gigantea</name>
    <name type="common">Giant owl limpet</name>
    <dbReference type="NCBI Taxonomy" id="225164"/>
    <lineage>
        <taxon>Eukaryota</taxon>
        <taxon>Metazoa</taxon>
        <taxon>Spiralia</taxon>
        <taxon>Lophotrochozoa</taxon>
        <taxon>Mollusca</taxon>
        <taxon>Gastropoda</taxon>
        <taxon>Patellogastropoda</taxon>
        <taxon>Lottioidea</taxon>
        <taxon>Lottiidae</taxon>
        <taxon>Lottia</taxon>
    </lineage>
</organism>
<dbReference type="AlphaFoldDB" id="V4A8Z5"/>